<evidence type="ECO:0000256" key="6">
    <source>
        <dbReference type="ARBA" id="ARBA00022840"/>
    </source>
</evidence>
<evidence type="ECO:0000259" key="11">
    <source>
        <dbReference type="PROSITE" id="PS51192"/>
    </source>
</evidence>
<evidence type="ECO:0000313" key="14">
    <source>
        <dbReference type="EMBL" id="KAL3725720.1"/>
    </source>
</evidence>
<comment type="similarity">
    <text evidence="1">Belongs to the DEAD box helicase family. DDX21/DDX50 subfamily.</text>
</comment>
<evidence type="ECO:0000313" key="15">
    <source>
        <dbReference type="Proteomes" id="UP001634007"/>
    </source>
</evidence>
<feature type="domain" description="DEAD-box RNA helicase Q" evidence="13">
    <location>
        <begin position="141"/>
        <end position="169"/>
    </location>
</feature>
<name>A0ABD3JEJ9_EUCGL</name>
<keyword evidence="8" id="KW-0809">Transit peptide</keyword>
<dbReference type="InterPro" id="IPR012562">
    <property type="entry name" value="GUCT"/>
</dbReference>
<dbReference type="GO" id="GO:0016787">
    <property type="term" value="F:hydrolase activity"/>
    <property type="evidence" value="ECO:0007669"/>
    <property type="project" value="UniProtKB-KW"/>
</dbReference>
<evidence type="ECO:0000256" key="4">
    <source>
        <dbReference type="ARBA" id="ARBA00022801"/>
    </source>
</evidence>
<evidence type="ECO:0000256" key="8">
    <source>
        <dbReference type="ARBA" id="ARBA00022946"/>
    </source>
</evidence>
<keyword evidence="6" id="KW-0067">ATP-binding</keyword>
<reference evidence="14 15" key="1">
    <citation type="submission" date="2024-11" db="EMBL/GenBank/DDBJ databases">
        <title>Chromosome-level genome assembly of Eucalyptus globulus Labill. provides insights into its genome evolution.</title>
        <authorList>
            <person name="Li X."/>
        </authorList>
    </citation>
    <scope>NUCLEOTIDE SEQUENCE [LARGE SCALE GENOMIC DNA]</scope>
    <source>
        <strain evidence="14">CL2024</strain>
        <tissue evidence="14">Fresh tender leaves</tissue>
    </source>
</reference>
<evidence type="ECO:0000256" key="10">
    <source>
        <dbReference type="PROSITE-ProRule" id="PRU00552"/>
    </source>
</evidence>
<dbReference type="Proteomes" id="UP001634007">
    <property type="component" value="Unassembled WGS sequence"/>
</dbReference>
<dbReference type="PROSITE" id="PS51194">
    <property type="entry name" value="HELICASE_CTER"/>
    <property type="match status" value="1"/>
</dbReference>
<keyword evidence="3" id="KW-0547">Nucleotide-binding</keyword>
<dbReference type="Gene3D" id="3.40.50.300">
    <property type="entry name" value="P-loop containing nucleotide triphosphate hydrolases"/>
    <property type="match status" value="2"/>
</dbReference>
<dbReference type="PANTHER" id="PTHR47959">
    <property type="entry name" value="ATP-DEPENDENT RNA HELICASE RHLE-RELATED"/>
    <property type="match status" value="1"/>
</dbReference>
<evidence type="ECO:0000256" key="7">
    <source>
        <dbReference type="ARBA" id="ARBA00022884"/>
    </source>
</evidence>
<dbReference type="InterPro" id="IPR014001">
    <property type="entry name" value="Helicase_ATP-bd"/>
</dbReference>
<evidence type="ECO:0000256" key="2">
    <source>
        <dbReference type="ARBA" id="ARBA00012552"/>
    </source>
</evidence>
<dbReference type="SMART" id="SM00490">
    <property type="entry name" value="HELICc"/>
    <property type="match status" value="1"/>
</dbReference>
<protein>
    <recommendedName>
        <fullName evidence="2">RNA helicase</fullName>
        <ecNumber evidence="2">3.6.4.13</ecNumber>
    </recommendedName>
</protein>
<dbReference type="InterPro" id="IPR014014">
    <property type="entry name" value="RNA_helicase_DEAD_Q_motif"/>
</dbReference>
<dbReference type="EMBL" id="JBJKBG010000008">
    <property type="protein sequence ID" value="KAL3725720.1"/>
    <property type="molecule type" value="Genomic_DNA"/>
</dbReference>
<comment type="catalytic activity">
    <reaction evidence="9">
        <text>ATP + H2O = ADP + phosphate + H(+)</text>
        <dbReference type="Rhea" id="RHEA:13065"/>
        <dbReference type="ChEBI" id="CHEBI:15377"/>
        <dbReference type="ChEBI" id="CHEBI:15378"/>
        <dbReference type="ChEBI" id="CHEBI:30616"/>
        <dbReference type="ChEBI" id="CHEBI:43474"/>
        <dbReference type="ChEBI" id="CHEBI:456216"/>
        <dbReference type="EC" id="3.6.4.13"/>
    </reaction>
</comment>
<evidence type="ECO:0000259" key="12">
    <source>
        <dbReference type="PROSITE" id="PS51194"/>
    </source>
</evidence>
<dbReference type="Pfam" id="PF00270">
    <property type="entry name" value="DEAD"/>
    <property type="match status" value="1"/>
</dbReference>
<dbReference type="PANTHER" id="PTHR47959:SF1">
    <property type="entry name" value="ATP-DEPENDENT RNA HELICASE DBPA"/>
    <property type="match status" value="1"/>
</dbReference>
<dbReference type="SMART" id="SM00487">
    <property type="entry name" value="DEXDc"/>
    <property type="match status" value="1"/>
</dbReference>
<dbReference type="EC" id="3.6.4.13" evidence="2"/>
<dbReference type="SUPFAM" id="SSF52540">
    <property type="entry name" value="P-loop containing nucleoside triphosphate hydrolases"/>
    <property type="match status" value="1"/>
</dbReference>
<evidence type="ECO:0000256" key="1">
    <source>
        <dbReference type="ARBA" id="ARBA00006517"/>
    </source>
</evidence>
<evidence type="ECO:0000256" key="5">
    <source>
        <dbReference type="ARBA" id="ARBA00022806"/>
    </source>
</evidence>
<feature type="domain" description="Helicase C-terminal" evidence="12">
    <location>
        <begin position="377"/>
        <end position="537"/>
    </location>
</feature>
<dbReference type="InterPro" id="IPR027417">
    <property type="entry name" value="P-loop_NTPase"/>
</dbReference>
<keyword evidence="7" id="KW-0694">RNA-binding</keyword>
<dbReference type="CDD" id="cd00268">
    <property type="entry name" value="DEADc"/>
    <property type="match status" value="1"/>
</dbReference>
<dbReference type="PROSITE" id="PS51195">
    <property type="entry name" value="Q_MOTIF"/>
    <property type="match status" value="1"/>
</dbReference>
<proteinExistence type="inferred from homology"/>
<dbReference type="CDD" id="cd18787">
    <property type="entry name" value="SF2_C_DEAD"/>
    <property type="match status" value="1"/>
</dbReference>
<dbReference type="InterPro" id="IPR011545">
    <property type="entry name" value="DEAD/DEAH_box_helicase_dom"/>
</dbReference>
<dbReference type="Pfam" id="PF26142">
    <property type="entry name" value="DD_DDX21-DDX50"/>
    <property type="match status" value="1"/>
</dbReference>
<accession>A0ABD3JEJ9</accession>
<dbReference type="GO" id="GO:0003724">
    <property type="term" value="F:RNA helicase activity"/>
    <property type="evidence" value="ECO:0007669"/>
    <property type="project" value="UniProtKB-EC"/>
</dbReference>
<dbReference type="AlphaFoldDB" id="A0ABD3JEJ9"/>
<dbReference type="InterPro" id="IPR059027">
    <property type="entry name" value="DD_DDX21-DDX50"/>
</dbReference>
<keyword evidence="4" id="KW-0378">Hydrolase</keyword>
<sequence length="737" mass="79631">MACRSLTTSFICHGQSPETSRKPTPTTAAAASAASAAGAVASLSFSEKPHFNSLLCSSSECHVRRPFGLLESGCVKRGGLRRSLSSFVTSAIATPNSVLSEEAFKKLGTGGFSESEVDASEDEGGFLSEGGKAERVSEDELSLSKLGLPQRLVESLEKRGITQLFPIQRAVLTPALEGRDLIARAKTGTGKTLAFGIPILKRLTDGDEIRSPRRGRLPRFLALAPTRELAKQVEKEIKESAPYLNTVCVYGGVSYVTQQSALSRGVDVVVGTPGRLIDLIKSNSLKLGEVEFLVLDEADQMLAVGFEEDVEMILEKLPSQRQSMLFSATMPGWVKKLARKHLNNPLTIDLVGEQDEKLAEGIKIYAISATPTSKRTILSDLITVYAKGGKTIVFTQTKRDADEVSMALTSIIASEALHGDISQHQRERTLNGFRQGKFTVLVATDVASRGLDIPNVDLVIHYELPNDSETFVHRSGRTGRAGKEGTAILMYTSSQRRTVRSIERDVGCTFEFISPPAMHEMLESSAKQVVATLKAVHPESVTFFTPTAQKLIEEQGVNALAAALAHLSGFSQPPTSRSLINHEQGWVTLQLTRDPAYSRGFLSARSVTGFLSDVYSPAADQLGKIYLVADERVQAAVFDIPEEIAKELLSQPTPPGNTITRISKMMGPLVISMVNFLAETGVVGQVLETGEDQDHPEVGAVVMMLMVMMVYLGVVAEVPELKVAGVAPQETMIMIGL</sequence>
<dbReference type="InterPro" id="IPR050079">
    <property type="entry name" value="DEAD_box_RNA_helicase"/>
</dbReference>
<dbReference type="Pfam" id="PF08152">
    <property type="entry name" value="GUCT"/>
    <property type="match status" value="1"/>
</dbReference>
<dbReference type="FunFam" id="3.40.50.300:FF:001060">
    <property type="entry name" value="ATP-dependent RNA helicase RhlE"/>
    <property type="match status" value="1"/>
</dbReference>
<dbReference type="InterPro" id="IPR001650">
    <property type="entry name" value="Helicase_C-like"/>
</dbReference>
<dbReference type="Pfam" id="PF00271">
    <property type="entry name" value="Helicase_C"/>
    <property type="match status" value="1"/>
</dbReference>
<evidence type="ECO:0000256" key="9">
    <source>
        <dbReference type="ARBA" id="ARBA00047984"/>
    </source>
</evidence>
<dbReference type="GO" id="GO:0006950">
    <property type="term" value="P:response to stress"/>
    <property type="evidence" value="ECO:0007669"/>
    <property type="project" value="UniProtKB-ARBA"/>
</dbReference>
<dbReference type="CDD" id="cd12938">
    <property type="entry name" value="GUCT_Hera"/>
    <property type="match status" value="1"/>
</dbReference>
<dbReference type="FunFam" id="3.40.50.300:FF:000911">
    <property type="entry name" value="Nucleolar RNA helicase II"/>
    <property type="match status" value="1"/>
</dbReference>
<organism evidence="14 15">
    <name type="scientific">Eucalyptus globulus</name>
    <name type="common">Tasmanian blue gum</name>
    <dbReference type="NCBI Taxonomy" id="34317"/>
    <lineage>
        <taxon>Eukaryota</taxon>
        <taxon>Viridiplantae</taxon>
        <taxon>Streptophyta</taxon>
        <taxon>Embryophyta</taxon>
        <taxon>Tracheophyta</taxon>
        <taxon>Spermatophyta</taxon>
        <taxon>Magnoliopsida</taxon>
        <taxon>eudicotyledons</taxon>
        <taxon>Gunneridae</taxon>
        <taxon>Pentapetalae</taxon>
        <taxon>rosids</taxon>
        <taxon>malvids</taxon>
        <taxon>Myrtales</taxon>
        <taxon>Myrtaceae</taxon>
        <taxon>Myrtoideae</taxon>
        <taxon>Eucalypteae</taxon>
        <taxon>Eucalyptus</taxon>
    </lineage>
</organism>
<feature type="short sequence motif" description="Q motif" evidence="10">
    <location>
        <begin position="141"/>
        <end position="169"/>
    </location>
</feature>
<evidence type="ECO:0000256" key="3">
    <source>
        <dbReference type="ARBA" id="ARBA00022741"/>
    </source>
</evidence>
<dbReference type="GO" id="GO:0003723">
    <property type="term" value="F:RNA binding"/>
    <property type="evidence" value="ECO:0007669"/>
    <property type="project" value="UniProtKB-KW"/>
</dbReference>
<feature type="domain" description="Helicase ATP-binding" evidence="11">
    <location>
        <begin position="172"/>
        <end position="348"/>
    </location>
</feature>
<gene>
    <name evidence="14" type="ORF">ACJRO7_030707</name>
</gene>
<dbReference type="InterPro" id="IPR044742">
    <property type="entry name" value="DEAD/DEAH_RhlB"/>
</dbReference>
<evidence type="ECO:0000259" key="13">
    <source>
        <dbReference type="PROSITE" id="PS51195"/>
    </source>
</evidence>
<dbReference type="PROSITE" id="PS51192">
    <property type="entry name" value="HELICASE_ATP_BIND_1"/>
    <property type="match status" value="1"/>
</dbReference>
<comment type="caution">
    <text evidence="14">The sequence shown here is derived from an EMBL/GenBank/DDBJ whole genome shotgun (WGS) entry which is preliminary data.</text>
</comment>
<dbReference type="GO" id="GO:0005524">
    <property type="term" value="F:ATP binding"/>
    <property type="evidence" value="ECO:0007669"/>
    <property type="project" value="UniProtKB-KW"/>
</dbReference>
<keyword evidence="5" id="KW-0347">Helicase</keyword>
<keyword evidence="15" id="KW-1185">Reference proteome</keyword>